<name>A0A9D5DRM2_9BACI</name>
<keyword evidence="3" id="KW-1185">Reference proteome</keyword>
<reference evidence="2 3" key="1">
    <citation type="submission" date="2015-09" db="EMBL/GenBank/DDBJ databases">
        <title>Genome sequencing project for genomic taxonomy and phylogenomics of Bacillus-like bacteria.</title>
        <authorList>
            <person name="Liu B."/>
            <person name="Wang J."/>
            <person name="Zhu Y."/>
            <person name="Liu G."/>
            <person name="Chen Q."/>
            <person name="Chen Z."/>
            <person name="Lan J."/>
            <person name="Che J."/>
            <person name="Ge C."/>
            <person name="Shi H."/>
            <person name="Pan Z."/>
            <person name="Liu X."/>
        </authorList>
    </citation>
    <scope>NUCLEOTIDE SEQUENCE [LARGE SCALE GENOMIC DNA]</scope>
    <source>
        <strain evidence="2 3">DSM 19153</strain>
    </source>
</reference>
<evidence type="ECO:0000313" key="2">
    <source>
        <dbReference type="EMBL" id="KQL58694.1"/>
    </source>
</evidence>
<sequence>MVKRFFLSSLIVIVLAACSENEEGTTNDANTENDDQTAEQVESGEASTSSNEEFIGLGEARLGDTYEEFVEAFGEDTSDTEGIGFFQNESIWINYNDTLTYTVVLHFEGTDQVDRSKEEVDDLIQAVLPEDSQFEREEMDEEEELFMLHYTSDQLEATFHTMTGHLSDRTDYREVRADLVPSEENENRFSGIVFSSN</sequence>
<dbReference type="AlphaFoldDB" id="A0A9D5DRM2"/>
<feature type="compositionally biased region" description="Acidic residues" evidence="1">
    <location>
        <begin position="22"/>
        <end position="37"/>
    </location>
</feature>
<feature type="region of interest" description="Disordered" evidence="1">
    <location>
        <begin position="22"/>
        <end position="52"/>
    </location>
</feature>
<evidence type="ECO:0000256" key="1">
    <source>
        <dbReference type="SAM" id="MobiDB-lite"/>
    </source>
</evidence>
<proteinExistence type="predicted"/>
<organism evidence="2 3">
    <name type="scientific">Alkalicoccobacillus plakortidis</name>
    <dbReference type="NCBI Taxonomy" id="444060"/>
    <lineage>
        <taxon>Bacteria</taxon>
        <taxon>Bacillati</taxon>
        <taxon>Bacillota</taxon>
        <taxon>Bacilli</taxon>
        <taxon>Bacillales</taxon>
        <taxon>Bacillaceae</taxon>
        <taxon>Alkalicoccobacillus</taxon>
    </lineage>
</organism>
<gene>
    <name evidence="2" type="ORF">AN965_01600</name>
</gene>
<dbReference type="EMBL" id="LJJD01000004">
    <property type="protein sequence ID" value="KQL58694.1"/>
    <property type="molecule type" value="Genomic_DNA"/>
</dbReference>
<dbReference type="Proteomes" id="UP000051061">
    <property type="component" value="Unassembled WGS sequence"/>
</dbReference>
<evidence type="ECO:0000313" key="3">
    <source>
        <dbReference type="Proteomes" id="UP000051061"/>
    </source>
</evidence>
<accession>A0A9D5DRM2</accession>
<comment type="caution">
    <text evidence="2">The sequence shown here is derived from an EMBL/GenBank/DDBJ whole genome shotgun (WGS) entry which is preliminary data.</text>
</comment>
<dbReference type="PROSITE" id="PS51257">
    <property type="entry name" value="PROKAR_LIPOPROTEIN"/>
    <property type="match status" value="1"/>
</dbReference>
<evidence type="ECO:0008006" key="4">
    <source>
        <dbReference type="Google" id="ProtNLM"/>
    </source>
</evidence>
<protein>
    <recommendedName>
        <fullName evidence="4">Lipoprotein</fullName>
    </recommendedName>
</protein>